<dbReference type="AlphaFoldDB" id="A0A6I6IP93"/>
<name>A0A6I6IP93_9RHOB</name>
<dbReference type="InterPro" id="IPR010607">
    <property type="entry name" value="DUF1194"/>
</dbReference>
<feature type="chain" id="PRO_5026274149" evidence="1">
    <location>
        <begin position="27"/>
        <end position="248"/>
    </location>
</feature>
<evidence type="ECO:0000313" key="2">
    <source>
        <dbReference type="EMBL" id="QGX98102.1"/>
    </source>
</evidence>
<proteinExistence type="predicted"/>
<feature type="signal peptide" evidence="1">
    <location>
        <begin position="1"/>
        <end position="26"/>
    </location>
</feature>
<evidence type="ECO:0000256" key="1">
    <source>
        <dbReference type="SAM" id="SignalP"/>
    </source>
</evidence>
<dbReference type="Pfam" id="PF06707">
    <property type="entry name" value="DUF1194"/>
    <property type="match status" value="1"/>
</dbReference>
<dbReference type="EMBL" id="CP034348">
    <property type="protein sequence ID" value="QGX98102.1"/>
    <property type="molecule type" value="Genomic_DNA"/>
</dbReference>
<dbReference type="Gene3D" id="3.40.50.410">
    <property type="entry name" value="von Willebrand factor, type A domain"/>
    <property type="match status" value="1"/>
</dbReference>
<dbReference type="InterPro" id="IPR036465">
    <property type="entry name" value="vWFA_dom_sf"/>
</dbReference>
<keyword evidence="1" id="KW-0732">Signal</keyword>
<dbReference type="OrthoDB" id="9792179at2"/>
<dbReference type="KEGG" id="rom:EI983_07340"/>
<evidence type="ECO:0000313" key="3">
    <source>
        <dbReference type="Proteomes" id="UP000428330"/>
    </source>
</evidence>
<gene>
    <name evidence="2" type="ORF">EI983_07340</name>
</gene>
<protein>
    <submittedName>
        <fullName evidence="2">DUF1194 domain-containing protein</fullName>
    </submittedName>
</protein>
<accession>A0A6I6IP93</accession>
<dbReference type="RefSeq" id="WP_157706734.1">
    <property type="nucleotide sequence ID" value="NZ_CP034348.1"/>
</dbReference>
<organism evidence="2 3">
    <name type="scientific">Roseovarius faecimaris</name>
    <dbReference type="NCBI Taxonomy" id="2494550"/>
    <lineage>
        <taxon>Bacteria</taxon>
        <taxon>Pseudomonadati</taxon>
        <taxon>Pseudomonadota</taxon>
        <taxon>Alphaproteobacteria</taxon>
        <taxon>Rhodobacterales</taxon>
        <taxon>Roseobacteraceae</taxon>
        <taxon>Roseovarius</taxon>
    </lineage>
</organism>
<reference evidence="3" key="1">
    <citation type="submission" date="2018-12" db="EMBL/GenBank/DDBJ databases">
        <title>Complete genome sequence of Roseovarius sp. MME-070.</title>
        <authorList>
            <person name="Nam Y.-D."/>
            <person name="Kang J."/>
            <person name="Chung W.-H."/>
            <person name="Park Y.S."/>
        </authorList>
    </citation>
    <scope>NUCLEOTIDE SEQUENCE [LARGE SCALE GENOMIC DNA]</scope>
    <source>
        <strain evidence="3">MME-070</strain>
    </source>
</reference>
<dbReference type="SUPFAM" id="SSF53300">
    <property type="entry name" value="vWA-like"/>
    <property type="match status" value="1"/>
</dbReference>
<dbReference type="Proteomes" id="UP000428330">
    <property type="component" value="Chromosome"/>
</dbReference>
<sequence length="248" mass="26659">MPRLRSLFASAGAGVLLCFAATSVDACRQALVLGLDVSLSVNRFDFALQRNGLADALTDEAVMQALLAGPEQPVTLAVFEWSGQFNQTLLVDWTVIDSPATLQEIALVLREAPQGLRSGRTGLGAAMVYARDLLRQRPDCAVWTVDISGDGVNNNGVDPSRVRALMQAEDIGVNALVIEQPLVTPEPGTPSLSTYFAANVIVGPQAFAEVIHDFESYGAAIRRKLLRELEPVVGQAPRKTPRRLAQLP</sequence>
<keyword evidence="3" id="KW-1185">Reference proteome</keyword>